<dbReference type="Proteomes" id="UP001064048">
    <property type="component" value="Chromosome 11"/>
</dbReference>
<gene>
    <name evidence="1" type="ORF">MSG28_007076</name>
</gene>
<keyword evidence="2" id="KW-1185">Reference proteome</keyword>
<evidence type="ECO:0000313" key="1">
    <source>
        <dbReference type="EMBL" id="KAI8425301.1"/>
    </source>
</evidence>
<organism evidence="1 2">
    <name type="scientific">Choristoneura fumiferana</name>
    <name type="common">Spruce budworm moth</name>
    <name type="synonym">Archips fumiferana</name>
    <dbReference type="NCBI Taxonomy" id="7141"/>
    <lineage>
        <taxon>Eukaryota</taxon>
        <taxon>Metazoa</taxon>
        <taxon>Ecdysozoa</taxon>
        <taxon>Arthropoda</taxon>
        <taxon>Hexapoda</taxon>
        <taxon>Insecta</taxon>
        <taxon>Pterygota</taxon>
        <taxon>Neoptera</taxon>
        <taxon>Endopterygota</taxon>
        <taxon>Lepidoptera</taxon>
        <taxon>Glossata</taxon>
        <taxon>Ditrysia</taxon>
        <taxon>Tortricoidea</taxon>
        <taxon>Tortricidae</taxon>
        <taxon>Tortricinae</taxon>
        <taxon>Choristoneura</taxon>
    </lineage>
</organism>
<sequence length="573" mass="65116">MAEVSLVIDKQVFKAKKDVLCEYSDYFRAMFSGHYVENEKEEITIDVIDAESMKIILQYMNIGLIDLTEYSLSTIGDLIIAVNFLQITELMKQIEYTLDIQMSPSNCLEIMIIAQNSGFTKLEQIAATCALLSFKRMKPEYIPNLSKLCWYLSHPYLDVSSELDVFNFGHEWLLQNETGGDALLIILGCLDVKRLTLTDLTAINFIMTQYPNSLATKVVDCLHKLATLGFDLSVPTLQLQELMLQQTYTERVYNEVMSLMKESKCRLLEYTPVVPVWSLTYHSMYTFSEKLGFEHWLNIAEKNVWGWSNVAWGPTKLVVVAGECSRGTGVFIKDVKVYDTLRKEWTNHGVELPARRHAGVAIVEDSLYLIGGLAAFRIISDSAIVYDLKQRSYRKIASFPDAIQSPAVCVHEGSVYAAGHKTIYKYEDLGAKDRWSTVIGTDIRLSFMISYKGYIYCTQSFFSHLYRFKPDVDQKLKLISNFTNPPATVCNLGNRLLFFTRYVCGQADALSVEEYIGNTDENTKETPRTLWNSDSTVNVNDVSGSCALVMNIAPLSHDVSNYTKKYLKAYEMQ</sequence>
<proteinExistence type="predicted"/>
<accession>A0ACC0JMC6</accession>
<comment type="caution">
    <text evidence="1">The sequence shown here is derived from an EMBL/GenBank/DDBJ whole genome shotgun (WGS) entry which is preliminary data.</text>
</comment>
<dbReference type="EMBL" id="CM046111">
    <property type="protein sequence ID" value="KAI8425301.1"/>
    <property type="molecule type" value="Genomic_DNA"/>
</dbReference>
<evidence type="ECO:0000313" key="2">
    <source>
        <dbReference type="Proteomes" id="UP001064048"/>
    </source>
</evidence>
<protein>
    <submittedName>
        <fullName evidence="1">Uncharacterized protein</fullName>
    </submittedName>
</protein>
<reference evidence="1 2" key="1">
    <citation type="journal article" date="2022" name="Genome Biol. Evol.">
        <title>The Spruce Budworm Genome: Reconstructing the Evolutionary History of Antifreeze Proteins.</title>
        <authorList>
            <person name="Beliveau C."/>
            <person name="Gagne P."/>
            <person name="Picq S."/>
            <person name="Vernygora O."/>
            <person name="Keeling C.I."/>
            <person name="Pinkney K."/>
            <person name="Doucet D."/>
            <person name="Wen F."/>
            <person name="Johnston J.S."/>
            <person name="Maaroufi H."/>
            <person name="Boyle B."/>
            <person name="Laroche J."/>
            <person name="Dewar K."/>
            <person name="Juretic N."/>
            <person name="Blackburn G."/>
            <person name="Nisole A."/>
            <person name="Brunet B."/>
            <person name="Brandao M."/>
            <person name="Lumley L."/>
            <person name="Duan J."/>
            <person name="Quan G."/>
            <person name="Lucarotti C.J."/>
            <person name="Roe A.D."/>
            <person name="Sperling F.A.H."/>
            <person name="Levesque R.C."/>
            <person name="Cusson M."/>
        </authorList>
    </citation>
    <scope>NUCLEOTIDE SEQUENCE [LARGE SCALE GENOMIC DNA]</scope>
    <source>
        <strain evidence="1">Glfc:IPQL:Cfum</strain>
    </source>
</reference>
<name>A0ACC0JMC6_CHOFU</name>